<evidence type="ECO:0000259" key="2">
    <source>
        <dbReference type="Pfam" id="PF06863"/>
    </source>
</evidence>
<dbReference type="Proteomes" id="UP001223743">
    <property type="component" value="Unassembled WGS sequence"/>
</dbReference>
<keyword evidence="1" id="KW-1133">Transmembrane helix</keyword>
<reference evidence="3 4" key="1">
    <citation type="submission" date="2023-07" db="EMBL/GenBank/DDBJ databases">
        <title>Genomic Encyclopedia of Type Strains, Phase IV (KMG-IV): sequencing the most valuable type-strain genomes for metagenomic binning, comparative biology and taxonomic classification.</title>
        <authorList>
            <person name="Goeker M."/>
        </authorList>
    </citation>
    <scope>NUCLEOTIDE SEQUENCE [LARGE SCALE GENOMIC DNA]</scope>
    <source>
        <strain evidence="3 4">B1-1</strain>
    </source>
</reference>
<name>A0ABU0M3R7_9HYPH</name>
<organism evidence="3 4">
    <name type="scientific">Kaistia geumhonensis</name>
    <dbReference type="NCBI Taxonomy" id="410839"/>
    <lineage>
        <taxon>Bacteria</taxon>
        <taxon>Pseudomonadati</taxon>
        <taxon>Pseudomonadota</taxon>
        <taxon>Alphaproteobacteria</taxon>
        <taxon>Hyphomicrobiales</taxon>
        <taxon>Kaistiaceae</taxon>
        <taxon>Kaistia</taxon>
    </lineage>
</organism>
<dbReference type="Pfam" id="PF06863">
    <property type="entry name" value="DUF1254"/>
    <property type="match status" value="1"/>
</dbReference>
<dbReference type="InterPro" id="IPR010679">
    <property type="entry name" value="DUF1254"/>
</dbReference>
<evidence type="ECO:0000313" key="3">
    <source>
        <dbReference type="EMBL" id="MDQ0515583.1"/>
    </source>
</evidence>
<dbReference type="InterPro" id="IPR014456">
    <property type="entry name" value="UCP010244_IM"/>
</dbReference>
<feature type="transmembrane region" description="Helical" evidence="1">
    <location>
        <begin position="6"/>
        <end position="26"/>
    </location>
</feature>
<sequence>MKRLALYLIGGLLLGGIIHIAVVLLVPHFATRDAYGALARLGPDDVFHAVPAEGGDTPIAGLDPRMAYVACRFSLADRPLHIFAPMTEDFWSAAVFDDRGNNLYSLNDRTAGRRDLDLVVATPLQVLRLRENPQPALDNAIVVELPMTAGFVMLRAFVGDPTLEPPVSKALAEADCTAG</sequence>
<keyword evidence="4" id="KW-1185">Reference proteome</keyword>
<protein>
    <submittedName>
        <fullName evidence="3">Membrane protein</fullName>
    </submittedName>
</protein>
<evidence type="ECO:0000313" key="4">
    <source>
        <dbReference type="Proteomes" id="UP001223743"/>
    </source>
</evidence>
<keyword evidence="1" id="KW-0812">Transmembrane</keyword>
<keyword evidence="1" id="KW-0472">Membrane</keyword>
<dbReference type="RefSeq" id="WP_266280813.1">
    <property type="nucleotide sequence ID" value="NZ_JAPKNF010000001.1"/>
</dbReference>
<evidence type="ECO:0000256" key="1">
    <source>
        <dbReference type="SAM" id="Phobius"/>
    </source>
</evidence>
<feature type="domain" description="DUF1254" evidence="2">
    <location>
        <begin position="55"/>
        <end position="169"/>
    </location>
</feature>
<dbReference type="EMBL" id="JAUSWJ010000001">
    <property type="protein sequence ID" value="MDQ0515583.1"/>
    <property type="molecule type" value="Genomic_DNA"/>
</dbReference>
<dbReference type="PIRSF" id="PIRSF010244">
    <property type="entry name" value="UCP010244_imp"/>
    <property type="match status" value="1"/>
</dbReference>
<gene>
    <name evidence="3" type="ORF">QO015_001196</name>
</gene>
<accession>A0ABU0M3R7</accession>
<comment type="caution">
    <text evidence="3">The sequence shown here is derived from an EMBL/GenBank/DDBJ whole genome shotgun (WGS) entry which is preliminary data.</text>
</comment>
<proteinExistence type="predicted"/>